<evidence type="ECO:0000256" key="6">
    <source>
        <dbReference type="SAM" id="Phobius"/>
    </source>
</evidence>
<dbReference type="PANTHER" id="PTHR43124:SF10">
    <property type="entry name" value="PURINE EFFLUX PUMP PBUE"/>
    <property type="match status" value="1"/>
</dbReference>
<keyword evidence="3 6" id="KW-0812">Transmembrane</keyword>
<evidence type="ECO:0000256" key="2">
    <source>
        <dbReference type="ARBA" id="ARBA00022475"/>
    </source>
</evidence>
<keyword evidence="9" id="KW-1185">Reference proteome</keyword>
<feature type="transmembrane region" description="Helical" evidence="6">
    <location>
        <begin position="296"/>
        <end position="314"/>
    </location>
</feature>
<feature type="transmembrane region" description="Helical" evidence="6">
    <location>
        <begin position="127"/>
        <end position="145"/>
    </location>
</feature>
<proteinExistence type="predicted"/>
<evidence type="ECO:0000256" key="5">
    <source>
        <dbReference type="ARBA" id="ARBA00023136"/>
    </source>
</evidence>
<feature type="transmembrane region" description="Helical" evidence="6">
    <location>
        <begin position="364"/>
        <end position="382"/>
    </location>
</feature>
<organism evidence="8 9">
    <name type="scientific">Rhizobium mayense</name>
    <dbReference type="NCBI Taxonomy" id="1312184"/>
    <lineage>
        <taxon>Bacteria</taxon>
        <taxon>Pseudomonadati</taxon>
        <taxon>Pseudomonadota</taxon>
        <taxon>Alphaproteobacteria</taxon>
        <taxon>Hyphomicrobiales</taxon>
        <taxon>Rhizobiaceae</taxon>
        <taxon>Rhizobium/Agrobacterium group</taxon>
        <taxon>Rhizobium</taxon>
    </lineage>
</organism>
<feature type="transmembrane region" description="Helical" evidence="6">
    <location>
        <begin position="270"/>
        <end position="290"/>
    </location>
</feature>
<dbReference type="InterPro" id="IPR020846">
    <property type="entry name" value="MFS_dom"/>
</dbReference>
<sequence length="395" mass="41788">MKSIYCLAVGTFAIGTESLMIVPLLPRMSTDLHVPLVDVGMLVTVFTLTLAISSPILTTMLGNFNRRKVLIFALSAFAVANIIAYASTNYWELLLARILLALSAGLYNPNANAIAGVIVPPEKRGKAISIVNSGSAVAVAFGLPLGSLVGQSFGWRFMFLGVCLITILAVLGVTIALHSSVGDHIKGASFKDRVTMAGRRDVLTELFVMLAWAVGAYTVWTYIAPYLSQSIGADDNEISATIFLFGIAAATGMILGGYLNDRYGHRATVIPLLTISILALLGLSASALFLDQHQTTVPAFTFIFLWGVATWGFYPCQVTRLIGLAGSAQAAVVLSLNTSFMYIGFAIGAFVGSVVLLDGVVADLGWVGATFYAVALLLFLSARGSKGANTVTRTP</sequence>
<dbReference type="InterPro" id="IPR036259">
    <property type="entry name" value="MFS_trans_sf"/>
</dbReference>
<keyword evidence="2" id="KW-1003">Cell membrane</keyword>
<dbReference type="InterPro" id="IPR050189">
    <property type="entry name" value="MFS_Efflux_Transporters"/>
</dbReference>
<feature type="transmembrane region" description="Helical" evidence="6">
    <location>
        <begin position="94"/>
        <end position="115"/>
    </location>
</feature>
<feature type="transmembrane region" description="Helical" evidence="6">
    <location>
        <begin position="321"/>
        <end position="352"/>
    </location>
</feature>
<dbReference type="Proteomes" id="UP001172645">
    <property type="component" value="Unassembled WGS sequence"/>
</dbReference>
<feature type="transmembrane region" description="Helical" evidence="6">
    <location>
        <begin position="69"/>
        <end position="88"/>
    </location>
</feature>
<dbReference type="RefSeq" id="WP_285873244.1">
    <property type="nucleotide sequence ID" value="NZ_JARFYM010000058.1"/>
</dbReference>
<evidence type="ECO:0000259" key="7">
    <source>
        <dbReference type="PROSITE" id="PS50850"/>
    </source>
</evidence>
<dbReference type="SUPFAM" id="SSF103473">
    <property type="entry name" value="MFS general substrate transporter"/>
    <property type="match status" value="1"/>
</dbReference>
<feature type="domain" description="Major facilitator superfamily (MFS) profile" evidence="7">
    <location>
        <begin position="3"/>
        <end position="387"/>
    </location>
</feature>
<evidence type="ECO:0000256" key="1">
    <source>
        <dbReference type="ARBA" id="ARBA00004651"/>
    </source>
</evidence>
<evidence type="ECO:0000313" key="9">
    <source>
        <dbReference type="Proteomes" id="UP001172645"/>
    </source>
</evidence>
<feature type="transmembrane region" description="Helical" evidence="6">
    <location>
        <begin position="202"/>
        <end position="223"/>
    </location>
</feature>
<feature type="transmembrane region" description="Helical" evidence="6">
    <location>
        <begin position="157"/>
        <end position="181"/>
    </location>
</feature>
<keyword evidence="5 6" id="KW-0472">Membrane</keyword>
<name>A0ABT7K6D4_9HYPH</name>
<feature type="transmembrane region" description="Helical" evidence="6">
    <location>
        <begin position="238"/>
        <end position="258"/>
    </location>
</feature>
<dbReference type="EMBL" id="JARFYM010000058">
    <property type="protein sequence ID" value="MDL2403727.1"/>
    <property type="molecule type" value="Genomic_DNA"/>
</dbReference>
<dbReference type="Gene3D" id="1.20.1250.20">
    <property type="entry name" value="MFS general substrate transporter like domains"/>
    <property type="match status" value="1"/>
</dbReference>
<comment type="subcellular location">
    <subcellularLocation>
        <location evidence="1">Cell membrane</location>
        <topology evidence="1">Multi-pass membrane protein</topology>
    </subcellularLocation>
</comment>
<feature type="transmembrane region" description="Helical" evidence="6">
    <location>
        <begin position="34"/>
        <end position="57"/>
    </location>
</feature>
<dbReference type="InterPro" id="IPR011701">
    <property type="entry name" value="MFS"/>
</dbReference>
<protein>
    <submittedName>
        <fullName evidence="8">MFS transporter</fullName>
    </submittedName>
</protein>
<comment type="caution">
    <text evidence="8">The sequence shown here is derived from an EMBL/GenBank/DDBJ whole genome shotgun (WGS) entry which is preliminary data.</text>
</comment>
<accession>A0ABT7K6D4</accession>
<dbReference type="PANTHER" id="PTHR43124">
    <property type="entry name" value="PURINE EFFLUX PUMP PBUE"/>
    <property type="match status" value="1"/>
</dbReference>
<dbReference type="PROSITE" id="PS50850">
    <property type="entry name" value="MFS"/>
    <property type="match status" value="1"/>
</dbReference>
<gene>
    <name evidence="8" type="ORF">PY649_33200</name>
</gene>
<evidence type="ECO:0000256" key="4">
    <source>
        <dbReference type="ARBA" id="ARBA00022989"/>
    </source>
</evidence>
<dbReference type="Pfam" id="PF07690">
    <property type="entry name" value="MFS_1"/>
    <property type="match status" value="1"/>
</dbReference>
<reference evidence="8" key="1">
    <citation type="submission" date="2023-06" db="EMBL/GenBank/DDBJ databases">
        <title>Phylogenetic Diversity of Rhizobium strains.</title>
        <authorList>
            <person name="Moura F.T."/>
            <person name="Helene L.C.F."/>
            <person name="Hungria M."/>
        </authorList>
    </citation>
    <scope>NUCLEOTIDE SEQUENCE</scope>
    <source>
        <strain evidence="8">CCGE526</strain>
    </source>
</reference>
<evidence type="ECO:0000256" key="3">
    <source>
        <dbReference type="ARBA" id="ARBA00022692"/>
    </source>
</evidence>
<evidence type="ECO:0000313" key="8">
    <source>
        <dbReference type="EMBL" id="MDL2403727.1"/>
    </source>
</evidence>
<keyword evidence="4 6" id="KW-1133">Transmembrane helix</keyword>
<dbReference type="CDD" id="cd17324">
    <property type="entry name" value="MFS_NepI_like"/>
    <property type="match status" value="1"/>
</dbReference>